<dbReference type="GO" id="GO:0005975">
    <property type="term" value="P:carbohydrate metabolic process"/>
    <property type="evidence" value="ECO:0007669"/>
    <property type="project" value="InterPro"/>
</dbReference>
<dbReference type="Proteomes" id="UP000077755">
    <property type="component" value="Chromosome 3"/>
</dbReference>
<dbReference type="EMBL" id="CP093345">
    <property type="protein sequence ID" value="WOG93282.1"/>
    <property type="molecule type" value="Genomic_DNA"/>
</dbReference>
<name>A0AAF0WP84_DAUCS</name>
<dbReference type="Gene3D" id="3.20.20.100">
    <property type="entry name" value="NADP-dependent oxidoreductase domain"/>
    <property type="match status" value="1"/>
</dbReference>
<gene>
    <name evidence="1" type="ORF">DCAR_0312563</name>
</gene>
<dbReference type="InterPro" id="IPR036812">
    <property type="entry name" value="NAD(P)_OxRdtase_dom_sf"/>
</dbReference>
<organism evidence="1 2">
    <name type="scientific">Daucus carota subsp. sativus</name>
    <name type="common">Carrot</name>
    <dbReference type="NCBI Taxonomy" id="79200"/>
    <lineage>
        <taxon>Eukaryota</taxon>
        <taxon>Viridiplantae</taxon>
        <taxon>Streptophyta</taxon>
        <taxon>Embryophyta</taxon>
        <taxon>Tracheophyta</taxon>
        <taxon>Spermatophyta</taxon>
        <taxon>Magnoliopsida</taxon>
        <taxon>eudicotyledons</taxon>
        <taxon>Gunneridae</taxon>
        <taxon>Pentapetalae</taxon>
        <taxon>asterids</taxon>
        <taxon>campanulids</taxon>
        <taxon>Apiales</taxon>
        <taxon>Apiaceae</taxon>
        <taxon>Apioideae</taxon>
        <taxon>Scandiceae</taxon>
        <taxon>Daucinae</taxon>
        <taxon>Daucus</taxon>
        <taxon>Daucus sect. Daucus</taxon>
    </lineage>
</organism>
<reference evidence="1" key="2">
    <citation type="submission" date="2022-03" db="EMBL/GenBank/DDBJ databases">
        <title>Draft title - Genomic analysis of global carrot germplasm unveils the trajectory of domestication and the origin of high carotenoid orange carrot.</title>
        <authorList>
            <person name="Iorizzo M."/>
            <person name="Ellison S."/>
            <person name="Senalik D."/>
            <person name="Macko-Podgorni A."/>
            <person name="Grzebelus D."/>
            <person name="Bostan H."/>
            <person name="Rolling W."/>
            <person name="Curaba J."/>
            <person name="Simon P."/>
        </authorList>
    </citation>
    <scope>NUCLEOTIDE SEQUENCE</scope>
    <source>
        <tissue evidence="1">Leaf</tissue>
    </source>
</reference>
<protein>
    <submittedName>
        <fullName evidence="1">Uncharacterized protein</fullName>
    </submittedName>
</protein>
<dbReference type="AlphaFoldDB" id="A0AAF0WP84"/>
<evidence type="ECO:0000313" key="2">
    <source>
        <dbReference type="Proteomes" id="UP000077755"/>
    </source>
</evidence>
<dbReference type="SUPFAM" id="SSF51430">
    <property type="entry name" value="NAD(P)-linked oxidoreductase"/>
    <property type="match status" value="1"/>
</dbReference>
<evidence type="ECO:0000313" key="1">
    <source>
        <dbReference type="EMBL" id="WOG93282.1"/>
    </source>
</evidence>
<accession>A0AAF0WP84</accession>
<keyword evidence="2" id="KW-1185">Reference proteome</keyword>
<dbReference type="SUPFAM" id="SSF48208">
    <property type="entry name" value="Six-hairpin glycosidases"/>
    <property type="match status" value="1"/>
</dbReference>
<proteinExistence type="predicted"/>
<dbReference type="InterPro" id="IPR008928">
    <property type="entry name" value="6-hairpin_glycosidase_sf"/>
</dbReference>
<reference evidence="1" key="1">
    <citation type="journal article" date="2016" name="Nat. Genet.">
        <title>A high-quality carrot genome assembly provides new insights into carotenoid accumulation and asterid genome evolution.</title>
        <authorList>
            <person name="Iorizzo M."/>
            <person name="Ellison S."/>
            <person name="Senalik D."/>
            <person name="Zeng P."/>
            <person name="Satapoomin P."/>
            <person name="Huang J."/>
            <person name="Bowman M."/>
            <person name="Iovene M."/>
            <person name="Sanseverino W."/>
            <person name="Cavagnaro P."/>
            <person name="Yildiz M."/>
            <person name="Macko-Podgorni A."/>
            <person name="Moranska E."/>
            <person name="Grzebelus E."/>
            <person name="Grzebelus D."/>
            <person name="Ashrafi H."/>
            <person name="Zheng Z."/>
            <person name="Cheng S."/>
            <person name="Spooner D."/>
            <person name="Van Deynze A."/>
            <person name="Simon P."/>
        </authorList>
    </citation>
    <scope>NUCLEOTIDE SEQUENCE</scope>
    <source>
        <tissue evidence="1">Leaf</tissue>
    </source>
</reference>
<sequence>MDFSVVVTLNLSCEPLNIVTLPAPDQETGSRNDFSYDVSDDVTRISPHLMDYDLGDILALAKIQAQRSAELPSNNIISRRTDSDLQDGALSWAAKFYAAELEAAGEMENVRCAILWDTGYYLKAADREKLFVQVLAEMEMNSSWQQERLREFCQANKIMMAAYSPLGRSFWGTKGVLESELVIVSGA</sequence>